<dbReference type="PANTHER" id="PTHR33525:SF6">
    <property type="entry name" value="HDOD DOMAIN-CONTAINING PROTEIN"/>
    <property type="match status" value="1"/>
</dbReference>
<evidence type="ECO:0000313" key="3">
    <source>
        <dbReference type="Proteomes" id="UP000623842"/>
    </source>
</evidence>
<protein>
    <submittedName>
        <fullName evidence="2">HDOD domain-containing protein</fullName>
    </submittedName>
</protein>
<feature type="domain" description="HDOD" evidence="1">
    <location>
        <begin position="18"/>
        <end position="213"/>
    </location>
</feature>
<reference evidence="2" key="2">
    <citation type="submission" date="2020-09" db="EMBL/GenBank/DDBJ databases">
        <authorList>
            <person name="Sun Q."/>
            <person name="Kim S."/>
        </authorList>
    </citation>
    <scope>NUCLEOTIDE SEQUENCE</scope>
    <source>
        <strain evidence="2">KCTC 42731</strain>
    </source>
</reference>
<gene>
    <name evidence="2" type="ORF">GCM10017161_03700</name>
</gene>
<sequence>MLQVDQKVLDDIGRGFSVPAQPELLVKLQQLMASPEPEINDISRIISQDIAVASTVLKTINSPIYGLSRSISDIHKACRFIGITGITSLVTNVLIQKSFEQQECSITLDDFWHNTQNIANTSVFIAKRLKHQVSIDKLFSLGLFHDCGIPVMAMKYPDYAETFEHAIKTPSETLTSIEDSVYNVNHATIGYYVASSWRLPRDICQLILSHHDRNFLDVKADIDQQFYFAVLKLAENLVHNHKYFRDSADWPFLKDQILTTLDLDEDDLQDLHEDTLEIQR</sequence>
<organism evidence="2 3">
    <name type="scientific">Thalassotalea marina</name>
    <dbReference type="NCBI Taxonomy" id="1673741"/>
    <lineage>
        <taxon>Bacteria</taxon>
        <taxon>Pseudomonadati</taxon>
        <taxon>Pseudomonadota</taxon>
        <taxon>Gammaproteobacteria</taxon>
        <taxon>Alteromonadales</taxon>
        <taxon>Colwelliaceae</taxon>
        <taxon>Thalassotalea</taxon>
    </lineage>
</organism>
<accession>A0A919BBK7</accession>
<dbReference type="Pfam" id="PF08668">
    <property type="entry name" value="HDOD"/>
    <property type="match status" value="1"/>
</dbReference>
<dbReference type="PROSITE" id="PS51833">
    <property type="entry name" value="HDOD"/>
    <property type="match status" value="1"/>
</dbReference>
<proteinExistence type="predicted"/>
<keyword evidence="3" id="KW-1185">Reference proteome</keyword>
<dbReference type="AlphaFoldDB" id="A0A919BBK7"/>
<dbReference type="PANTHER" id="PTHR33525">
    <property type="match status" value="1"/>
</dbReference>
<dbReference type="RefSeq" id="WP_189767008.1">
    <property type="nucleotide sequence ID" value="NZ_BNCK01000001.1"/>
</dbReference>
<reference evidence="2" key="1">
    <citation type="journal article" date="2014" name="Int. J. Syst. Evol. Microbiol.">
        <title>Complete genome sequence of Corynebacterium casei LMG S-19264T (=DSM 44701T), isolated from a smear-ripened cheese.</title>
        <authorList>
            <consortium name="US DOE Joint Genome Institute (JGI-PGF)"/>
            <person name="Walter F."/>
            <person name="Albersmeier A."/>
            <person name="Kalinowski J."/>
            <person name="Ruckert C."/>
        </authorList>
    </citation>
    <scope>NUCLEOTIDE SEQUENCE</scope>
    <source>
        <strain evidence="2">KCTC 42731</strain>
    </source>
</reference>
<comment type="caution">
    <text evidence="2">The sequence shown here is derived from an EMBL/GenBank/DDBJ whole genome shotgun (WGS) entry which is preliminary data.</text>
</comment>
<dbReference type="Proteomes" id="UP000623842">
    <property type="component" value="Unassembled WGS sequence"/>
</dbReference>
<dbReference type="SUPFAM" id="SSF109604">
    <property type="entry name" value="HD-domain/PDEase-like"/>
    <property type="match status" value="1"/>
</dbReference>
<dbReference type="InterPro" id="IPR013976">
    <property type="entry name" value="HDOD"/>
</dbReference>
<dbReference type="Gene3D" id="1.10.3210.10">
    <property type="entry name" value="Hypothetical protein af1432"/>
    <property type="match status" value="1"/>
</dbReference>
<evidence type="ECO:0000313" key="2">
    <source>
        <dbReference type="EMBL" id="GHF79769.1"/>
    </source>
</evidence>
<name>A0A919BBK7_9GAMM</name>
<evidence type="ECO:0000259" key="1">
    <source>
        <dbReference type="PROSITE" id="PS51833"/>
    </source>
</evidence>
<dbReference type="EMBL" id="BNCK01000001">
    <property type="protein sequence ID" value="GHF79769.1"/>
    <property type="molecule type" value="Genomic_DNA"/>
</dbReference>
<dbReference type="InterPro" id="IPR052340">
    <property type="entry name" value="RNase_Y/CdgJ"/>
</dbReference>